<sequence>MIYLKTPLTVEKIKKLHAGDEVMLSGVIYTGRDAAHKRLMTLIEEGKELPFPLKDQVIFYVGPTPSKPGEVFGSGGPTTSGRMDAFAPTLIKMGLRSMIGKGYRQPNVKEAIIENNGVYFGAIGGAGAMMSNCIKKCEIIAFDDLGPEAIRRLEVENMPLVVIIDSDGNDQYILGREDYLSTCK</sequence>
<evidence type="ECO:0000259" key="3">
    <source>
        <dbReference type="Pfam" id="PF05683"/>
    </source>
</evidence>
<dbReference type="EMBL" id="QSVF01000008">
    <property type="protein sequence ID" value="RGO11383.1"/>
    <property type="molecule type" value="Genomic_DNA"/>
</dbReference>
<dbReference type="PANTHER" id="PTHR43351">
    <property type="entry name" value="L(+)-TARTRATE DEHYDRATASE SUBUNIT BETA"/>
    <property type="match status" value="1"/>
</dbReference>
<keyword evidence="2 4" id="KW-0456">Lyase</keyword>
<dbReference type="AlphaFoldDB" id="A0A3E5FR06"/>
<accession>A0A3E5FR06</accession>
<proteinExistence type="inferred from homology"/>
<gene>
    <name evidence="4" type="ORF">DXB31_04820</name>
</gene>
<dbReference type="RefSeq" id="WP_117604747.1">
    <property type="nucleotide sequence ID" value="NZ_CATZTT010000078.1"/>
</dbReference>
<reference evidence="4 5" key="1">
    <citation type="submission" date="2018-08" db="EMBL/GenBank/DDBJ databases">
        <title>A genome reference for cultivated species of the human gut microbiota.</title>
        <authorList>
            <person name="Zou Y."/>
            <person name="Xue W."/>
            <person name="Luo G."/>
        </authorList>
    </citation>
    <scope>NUCLEOTIDE SEQUENCE [LARGE SCALE GENOMIC DNA]</scope>
    <source>
        <strain evidence="4 5">OM02-6</strain>
    </source>
</reference>
<dbReference type="Proteomes" id="UP000261087">
    <property type="component" value="Unassembled WGS sequence"/>
</dbReference>
<dbReference type="NCBIfam" id="NF005310">
    <property type="entry name" value="PRK06842.1"/>
    <property type="match status" value="1"/>
</dbReference>
<feature type="domain" description="Fe-S hydro-lyase tartrate dehydratase beta-type catalytic" evidence="3">
    <location>
        <begin position="2"/>
        <end position="172"/>
    </location>
</feature>
<name>A0A3E5FR06_9FIRM</name>
<organism evidence="4 5">
    <name type="scientific">Thomasclavelia spiroformis</name>
    <dbReference type="NCBI Taxonomy" id="29348"/>
    <lineage>
        <taxon>Bacteria</taxon>
        <taxon>Bacillati</taxon>
        <taxon>Bacillota</taxon>
        <taxon>Erysipelotrichia</taxon>
        <taxon>Erysipelotrichales</taxon>
        <taxon>Coprobacillaceae</taxon>
        <taxon>Thomasclavelia</taxon>
    </lineage>
</organism>
<evidence type="ECO:0000313" key="5">
    <source>
        <dbReference type="Proteomes" id="UP000261087"/>
    </source>
</evidence>
<evidence type="ECO:0000256" key="2">
    <source>
        <dbReference type="ARBA" id="ARBA00023239"/>
    </source>
</evidence>
<comment type="similarity">
    <text evidence="1">Belongs to the class-I fumarase family.</text>
</comment>
<protein>
    <submittedName>
        <fullName evidence="4">Fe-S-containing hydro-lyase</fullName>
    </submittedName>
</protein>
<dbReference type="InterPro" id="IPR004647">
    <property type="entry name" value="Fe-S_hydro-lyase_TtdB-typ_cat"/>
</dbReference>
<evidence type="ECO:0000313" key="4">
    <source>
        <dbReference type="EMBL" id="RGO11383.1"/>
    </source>
</evidence>
<dbReference type="NCBIfam" id="TIGR00723">
    <property type="entry name" value="ttdB_fumA_fumB"/>
    <property type="match status" value="1"/>
</dbReference>
<dbReference type="Pfam" id="PF05683">
    <property type="entry name" value="Fumerase_C"/>
    <property type="match status" value="1"/>
</dbReference>
<dbReference type="GO" id="GO:0016836">
    <property type="term" value="F:hydro-lyase activity"/>
    <property type="evidence" value="ECO:0007669"/>
    <property type="project" value="InterPro"/>
</dbReference>
<dbReference type="PANTHER" id="PTHR43351:SF2">
    <property type="entry name" value="L(+)-TARTRATE DEHYDRATASE SUBUNIT BETA-RELATED"/>
    <property type="match status" value="1"/>
</dbReference>
<comment type="caution">
    <text evidence="4">The sequence shown here is derived from an EMBL/GenBank/DDBJ whole genome shotgun (WGS) entry which is preliminary data.</text>
</comment>
<dbReference type="Gene3D" id="3.20.130.10">
    <property type="entry name" value="Fe-S hydro-lyase, tartrate dehydratase beta-type, catalytic domain"/>
    <property type="match status" value="1"/>
</dbReference>
<evidence type="ECO:0000256" key="1">
    <source>
        <dbReference type="ARBA" id="ARBA00008876"/>
    </source>
</evidence>
<dbReference type="SUPFAM" id="SSF117457">
    <property type="entry name" value="FumA C-terminal domain-like"/>
    <property type="match status" value="1"/>
</dbReference>
<dbReference type="InterPro" id="IPR036660">
    <property type="entry name" value="Fe-S_hydroAse_TtdB_cat_sf"/>
</dbReference>